<dbReference type="InterPro" id="IPR011663">
    <property type="entry name" value="UTRA"/>
</dbReference>
<sequence>MAKEKLESLHHKLKKQIIQNIQNGTYKSEDKLPTEMQLCNEYNVSRTTVRIALQQLVAEGRIYKIQGKGTFVSSSKIHQSLTTAKKGFTKQMIEQGYEPSTKVLVLDVIPADETVAGPLQIKENDPVTKLVRIRYANEDPLQYEIAYIPWGVAPGLSHDKKECENSLFQLLEKKYDVKIERTVEAIEPILSNKEISNYLNIKEGSPIFSLETTTYNTKQQVIEYSKAYFRGDRSKFVIERLYNEN</sequence>
<dbReference type="SUPFAM" id="SSF64288">
    <property type="entry name" value="Chorismate lyase-like"/>
    <property type="match status" value="1"/>
</dbReference>
<keyword evidence="6" id="KW-1185">Reference proteome</keyword>
<dbReference type="SUPFAM" id="SSF46785">
    <property type="entry name" value="Winged helix' DNA-binding domain"/>
    <property type="match status" value="1"/>
</dbReference>
<reference evidence="5" key="1">
    <citation type="submission" date="2010-12" db="EMBL/GenBank/DDBJ databases">
        <title>Complete sequence of Bacillus cellulosilyticus DSM 2522.</title>
        <authorList>
            <consortium name="US DOE Joint Genome Institute"/>
            <person name="Lucas S."/>
            <person name="Copeland A."/>
            <person name="Lapidus A."/>
            <person name="Cheng J.-F."/>
            <person name="Bruce D."/>
            <person name="Goodwin L."/>
            <person name="Pitluck S."/>
            <person name="Chertkov O."/>
            <person name="Detter J.C."/>
            <person name="Han C."/>
            <person name="Tapia R."/>
            <person name="Land M."/>
            <person name="Hauser L."/>
            <person name="Jeffries C."/>
            <person name="Kyrpides N."/>
            <person name="Ivanova N."/>
            <person name="Mikhailova N."/>
            <person name="Brumm P."/>
            <person name="Mead D."/>
            <person name="Woyke T."/>
        </authorList>
    </citation>
    <scope>NUCLEOTIDE SEQUENCE [LARGE SCALE GENOMIC DNA]</scope>
    <source>
        <strain evidence="5">DSM 2522</strain>
    </source>
</reference>
<dbReference type="InterPro" id="IPR050679">
    <property type="entry name" value="Bact_HTH_transcr_reg"/>
</dbReference>
<evidence type="ECO:0000313" key="5">
    <source>
        <dbReference type="EMBL" id="ADU31052.1"/>
    </source>
</evidence>
<dbReference type="CDD" id="cd07377">
    <property type="entry name" value="WHTH_GntR"/>
    <property type="match status" value="1"/>
</dbReference>
<dbReference type="STRING" id="649639.Bcell_2799"/>
<dbReference type="SMART" id="SM00345">
    <property type="entry name" value="HTH_GNTR"/>
    <property type="match status" value="1"/>
</dbReference>
<dbReference type="Pfam" id="PF07702">
    <property type="entry name" value="UTRA"/>
    <property type="match status" value="1"/>
</dbReference>
<dbReference type="AlphaFoldDB" id="E6TW96"/>
<dbReference type="eggNOG" id="COG2188">
    <property type="taxonomic scope" value="Bacteria"/>
</dbReference>
<dbReference type="HOGENOM" id="CLU_063236_4_2_9"/>
<dbReference type="GO" id="GO:0003677">
    <property type="term" value="F:DNA binding"/>
    <property type="evidence" value="ECO:0007669"/>
    <property type="project" value="UniProtKB-KW"/>
</dbReference>
<dbReference type="FunFam" id="1.10.10.10:FF:000079">
    <property type="entry name" value="GntR family transcriptional regulator"/>
    <property type="match status" value="1"/>
</dbReference>
<keyword evidence="3" id="KW-0804">Transcription</keyword>
<dbReference type="Proteomes" id="UP000001401">
    <property type="component" value="Chromosome"/>
</dbReference>
<proteinExistence type="predicted"/>
<dbReference type="RefSeq" id="WP_013489384.1">
    <property type="nucleotide sequence ID" value="NC_014829.1"/>
</dbReference>
<dbReference type="Gene3D" id="3.40.1410.10">
    <property type="entry name" value="Chorismate lyase-like"/>
    <property type="match status" value="1"/>
</dbReference>
<feature type="domain" description="HTH gntR-type" evidence="4">
    <location>
        <begin position="7"/>
        <end position="75"/>
    </location>
</feature>
<dbReference type="Gene3D" id="1.10.10.10">
    <property type="entry name" value="Winged helix-like DNA-binding domain superfamily/Winged helix DNA-binding domain"/>
    <property type="match status" value="1"/>
</dbReference>
<dbReference type="InterPro" id="IPR028978">
    <property type="entry name" value="Chorismate_lyase_/UTRA_dom_sf"/>
</dbReference>
<dbReference type="PROSITE" id="PS50949">
    <property type="entry name" value="HTH_GNTR"/>
    <property type="match status" value="1"/>
</dbReference>
<evidence type="ECO:0000256" key="1">
    <source>
        <dbReference type="ARBA" id="ARBA00023015"/>
    </source>
</evidence>
<evidence type="ECO:0000313" key="6">
    <source>
        <dbReference type="Proteomes" id="UP000001401"/>
    </source>
</evidence>
<dbReference type="OrthoDB" id="457376at2"/>
<keyword evidence="1" id="KW-0805">Transcription regulation</keyword>
<dbReference type="GO" id="GO:0003700">
    <property type="term" value="F:DNA-binding transcription factor activity"/>
    <property type="evidence" value="ECO:0007669"/>
    <property type="project" value="InterPro"/>
</dbReference>
<evidence type="ECO:0000256" key="3">
    <source>
        <dbReference type="ARBA" id="ARBA00023163"/>
    </source>
</evidence>
<dbReference type="PRINTS" id="PR00035">
    <property type="entry name" value="HTHGNTR"/>
</dbReference>
<accession>E6TW96</accession>
<gene>
    <name evidence="5" type="ordered locus">Bcell_2799</name>
</gene>
<dbReference type="InterPro" id="IPR036388">
    <property type="entry name" value="WH-like_DNA-bd_sf"/>
</dbReference>
<dbReference type="SMART" id="SM00866">
    <property type="entry name" value="UTRA"/>
    <property type="match status" value="1"/>
</dbReference>
<protein>
    <submittedName>
        <fullName evidence="5">Transcriptional regulator, GntR family</fullName>
    </submittedName>
</protein>
<dbReference type="InterPro" id="IPR000524">
    <property type="entry name" value="Tscrpt_reg_HTH_GntR"/>
</dbReference>
<organism evidence="5 6">
    <name type="scientific">Evansella cellulosilytica (strain ATCC 21833 / DSM 2522 / FERM P-1141 / JCM 9156 / N-4)</name>
    <name type="common">Bacillus cellulosilyticus</name>
    <dbReference type="NCBI Taxonomy" id="649639"/>
    <lineage>
        <taxon>Bacteria</taxon>
        <taxon>Bacillati</taxon>
        <taxon>Bacillota</taxon>
        <taxon>Bacilli</taxon>
        <taxon>Bacillales</taxon>
        <taxon>Bacillaceae</taxon>
        <taxon>Evansella</taxon>
    </lineage>
</organism>
<name>E6TW96_EVAC2</name>
<dbReference type="KEGG" id="bco:Bcell_2799"/>
<dbReference type="Pfam" id="PF00392">
    <property type="entry name" value="GntR"/>
    <property type="match status" value="1"/>
</dbReference>
<keyword evidence="2" id="KW-0238">DNA-binding</keyword>
<dbReference type="GO" id="GO:0045892">
    <property type="term" value="P:negative regulation of DNA-templated transcription"/>
    <property type="evidence" value="ECO:0007669"/>
    <property type="project" value="TreeGrafter"/>
</dbReference>
<dbReference type="EMBL" id="CP002394">
    <property type="protein sequence ID" value="ADU31052.1"/>
    <property type="molecule type" value="Genomic_DNA"/>
</dbReference>
<evidence type="ECO:0000256" key="2">
    <source>
        <dbReference type="ARBA" id="ARBA00023125"/>
    </source>
</evidence>
<dbReference type="InterPro" id="IPR036390">
    <property type="entry name" value="WH_DNA-bd_sf"/>
</dbReference>
<dbReference type="PANTHER" id="PTHR44846">
    <property type="entry name" value="MANNOSYL-D-GLYCERATE TRANSPORT/METABOLISM SYSTEM REPRESSOR MNGR-RELATED"/>
    <property type="match status" value="1"/>
</dbReference>
<evidence type="ECO:0000259" key="4">
    <source>
        <dbReference type="PROSITE" id="PS50949"/>
    </source>
</evidence>
<dbReference type="PANTHER" id="PTHR44846:SF1">
    <property type="entry name" value="MANNOSYL-D-GLYCERATE TRANSPORT_METABOLISM SYSTEM REPRESSOR MNGR-RELATED"/>
    <property type="match status" value="1"/>
</dbReference>